<keyword evidence="6" id="KW-1185">Reference proteome</keyword>
<dbReference type="AlphaFoldDB" id="A0A5C2SD60"/>
<evidence type="ECO:0000259" key="4">
    <source>
        <dbReference type="Pfam" id="PF01494"/>
    </source>
</evidence>
<dbReference type="InterPro" id="IPR002938">
    <property type="entry name" value="FAD-bd"/>
</dbReference>
<dbReference type="STRING" id="1328759.A0A5C2SD60"/>
<dbReference type="SUPFAM" id="SSF54373">
    <property type="entry name" value="FAD-linked reductases, C-terminal domain"/>
    <property type="match status" value="1"/>
</dbReference>
<dbReference type="GO" id="GO:0071949">
    <property type="term" value="F:FAD binding"/>
    <property type="evidence" value="ECO:0007669"/>
    <property type="project" value="InterPro"/>
</dbReference>
<dbReference type="GO" id="GO:0044550">
    <property type="term" value="P:secondary metabolite biosynthetic process"/>
    <property type="evidence" value="ECO:0007669"/>
    <property type="project" value="TreeGrafter"/>
</dbReference>
<evidence type="ECO:0000256" key="1">
    <source>
        <dbReference type="ARBA" id="ARBA00022630"/>
    </source>
</evidence>
<dbReference type="GO" id="GO:0016491">
    <property type="term" value="F:oxidoreductase activity"/>
    <property type="evidence" value="ECO:0007669"/>
    <property type="project" value="UniProtKB-KW"/>
</dbReference>
<evidence type="ECO:0000256" key="2">
    <source>
        <dbReference type="ARBA" id="ARBA00022827"/>
    </source>
</evidence>
<dbReference type="Pfam" id="PF01494">
    <property type="entry name" value="FAD_binding_3"/>
    <property type="match status" value="2"/>
</dbReference>
<sequence length="471" mass="51679">MAIPKFRVAICGGGIAGLTLAIALKRYAPPDSPLHVDIYEGDTEVRTAGAGITIWTRTWGVMRHLGVHEDLARVAVRAAGEAPGSQSDEYRPAFIVRKANQPEEGYTFISVDAPAGSETAHRRDMMDVFLRHIPPAYTLHTSKRLVRYTEVATDSTTGGSLTLHFADGTTAEADVLFGADGIHSTTRTCMYEDAHTRQCVPYSHAENVPSREECPRCAVATPKWTGMCSYRCLIPTEKLYKINPDHTTAGIGAVLCYIATYQVSGGKFLNFVAICRVPGGEGTPYPSKWVVDVSREEVVSKFVGWEPEVQQMLECVENPSRWAIHTVENLPFVVSCSGRVALLGDAMHAMSPNLGGGGGQAIEDAYILGRLLASPHITLADVPTVLQIYERVRLPFVNVVSQCSRDVGLMYEFNAPGYYDGSPITKQDERAQLNVLGDAICKEWECQWTESIDSLWAEAEEMLQPLVTQTY</sequence>
<dbReference type="PANTHER" id="PTHR46720:SF3">
    <property type="entry name" value="FAD-BINDING DOMAIN-CONTAINING PROTEIN-RELATED"/>
    <property type="match status" value="1"/>
</dbReference>
<reference evidence="5" key="1">
    <citation type="journal article" date="2018" name="Genome Biol. Evol.">
        <title>Genomics and development of Lentinus tigrinus, a white-rot wood-decaying mushroom with dimorphic fruiting bodies.</title>
        <authorList>
            <person name="Wu B."/>
            <person name="Xu Z."/>
            <person name="Knudson A."/>
            <person name="Carlson A."/>
            <person name="Chen N."/>
            <person name="Kovaka S."/>
            <person name="LaButti K."/>
            <person name="Lipzen A."/>
            <person name="Pennachio C."/>
            <person name="Riley R."/>
            <person name="Schakwitz W."/>
            <person name="Umezawa K."/>
            <person name="Ohm R.A."/>
            <person name="Grigoriev I.V."/>
            <person name="Nagy L.G."/>
            <person name="Gibbons J."/>
            <person name="Hibbett D."/>
        </authorList>
    </citation>
    <scope>NUCLEOTIDE SEQUENCE [LARGE SCALE GENOMIC DNA]</scope>
    <source>
        <strain evidence="5">ALCF2SS1-6</strain>
    </source>
</reference>
<accession>A0A5C2SD60</accession>
<feature type="domain" description="FAD-binding" evidence="4">
    <location>
        <begin position="337"/>
        <end position="400"/>
    </location>
</feature>
<dbReference type="Gene3D" id="3.50.50.60">
    <property type="entry name" value="FAD/NAD(P)-binding domain"/>
    <property type="match status" value="1"/>
</dbReference>
<dbReference type="PRINTS" id="PR00420">
    <property type="entry name" value="RNGMNOXGNASE"/>
</dbReference>
<evidence type="ECO:0000313" key="5">
    <source>
        <dbReference type="EMBL" id="RPD61069.1"/>
    </source>
</evidence>
<gene>
    <name evidence="5" type="ORF">L227DRAFT_546692</name>
</gene>
<keyword evidence="1" id="KW-0285">Flavoprotein</keyword>
<keyword evidence="3" id="KW-0560">Oxidoreductase</keyword>
<dbReference type="Proteomes" id="UP000313359">
    <property type="component" value="Unassembled WGS sequence"/>
</dbReference>
<evidence type="ECO:0000256" key="3">
    <source>
        <dbReference type="ARBA" id="ARBA00023002"/>
    </source>
</evidence>
<dbReference type="EMBL" id="ML122263">
    <property type="protein sequence ID" value="RPD61069.1"/>
    <property type="molecule type" value="Genomic_DNA"/>
</dbReference>
<organism evidence="5 6">
    <name type="scientific">Lentinus tigrinus ALCF2SS1-6</name>
    <dbReference type="NCBI Taxonomy" id="1328759"/>
    <lineage>
        <taxon>Eukaryota</taxon>
        <taxon>Fungi</taxon>
        <taxon>Dikarya</taxon>
        <taxon>Basidiomycota</taxon>
        <taxon>Agaricomycotina</taxon>
        <taxon>Agaricomycetes</taxon>
        <taxon>Polyporales</taxon>
        <taxon>Polyporaceae</taxon>
        <taxon>Lentinus</taxon>
    </lineage>
</organism>
<protein>
    <submittedName>
        <fullName evidence="5">FAD/NAD-P-binding domain-containing protein</fullName>
    </submittedName>
</protein>
<name>A0A5C2SD60_9APHY</name>
<dbReference type="OrthoDB" id="417877at2759"/>
<dbReference type="SUPFAM" id="SSF51905">
    <property type="entry name" value="FAD/NAD(P)-binding domain"/>
    <property type="match status" value="1"/>
</dbReference>
<dbReference type="InterPro" id="IPR051104">
    <property type="entry name" value="FAD_monoxygenase"/>
</dbReference>
<dbReference type="InterPro" id="IPR036188">
    <property type="entry name" value="FAD/NAD-bd_sf"/>
</dbReference>
<proteinExistence type="predicted"/>
<dbReference type="PANTHER" id="PTHR46720">
    <property type="entry name" value="HYDROXYLASE, PUTATIVE (AFU_ORTHOLOGUE AFUA_3G01460)-RELATED"/>
    <property type="match status" value="1"/>
</dbReference>
<keyword evidence="2" id="KW-0274">FAD</keyword>
<evidence type="ECO:0000313" key="6">
    <source>
        <dbReference type="Proteomes" id="UP000313359"/>
    </source>
</evidence>
<feature type="domain" description="FAD-binding" evidence="4">
    <location>
        <begin position="7"/>
        <end position="197"/>
    </location>
</feature>